<dbReference type="Gene3D" id="3.40.50.300">
    <property type="entry name" value="P-loop containing nucleotide triphosphate hydrolases"/>
    <property type="match status" value="1"/>
</dbReference>
<feature type="domain" description="G" evidence="1">
    <location>
        <begin position="29"/>
        <end position="103"/>
    </location>
</feature>
<sequence length="128" mass="14494">MSRKIGDELNEPTRQFIGVPSTQTTRTLLLLGPSRAGKSTICQVLRDSRYQPPEPKLYSATREPEHHSVGNLRIIDMPGFCDNQPQSKFPQLTKKMILVITHAEEINEGQRHQLVDDLFVIQKLSNTA</sequence>
<dbReference type="GO" id="GO:0005525">
    <property type="term" value="F:GTP binding"/>
    <property type="evidence" value="ECO:0007669"/>
    <property type="project" value="InterPro"/>
</dbReference>
<evidence type="ECO:0000313" key="3">
    <source>
        <dbReference type="EMBL" id="CAF1308048.1"/>
    </source>
</evidence>
<dbReference type="AlphaFoldDB" id="A0A815ELB5"/>
<dbReference type="EMBL" id="CAJNOJ010000222">
    <property type="protein sequence ID" value="CAF1308048.1"/>
    <property type="molecule type" value="Genomic_DNA"/>
</dbReference>
<dbReference type="Proteomes" id="UP000663852">
    <property type="component" value="Unassembled WGS sequence"/>
</dbReference>
<proteinExistence type="predicted"/>
<dbReference type="Proteomes" id="UP000663828">
    <property type="component" value="Unassembled WGS sequence"/>
</dbReference>
<organism evidence="3 5">
    <name type="scientific">Adineta ricciae</name>
    <name type="common">Rotifer</name>
    <dbReference type="NCBI Taxonomy" id="249248"/>
    <lineage>
        <taxon>Eukaryota</taxon>
        <taxon>Metazoa</taxon>
        <taxon>Spiralia</taxon>
        <taxon>Gnathifera</taxon>
        <taxon>Rotifera</taxon>
        <taxon>Eurotatoria</taxon>
        <taxon>Bdelloidea</taxon>
        <taxon>Adinetida</taxon>
        <taxon>Adinetidae</taxon>
        <taxon>Adineta</taxon>
    </lineage>
</organism>
<keyword evidence="4" id="KW-1185">Reference proteome</keyword>
<name>A0A815ELB5_ADIRI</name>
<dbReference type="InterPro" id="IPR027417">
    <property type="entry name" value="P-loop_NTPase"/>
</dbReference>
<dbReference type="InterPro" id="IPR006073">
    <property type="entry name" value="GTP-bd"/>
</dbReference>
<dbReference type="SUPFAM" id="SSF52540">
    <property type="entry name" value="P-loop containing nucleoside triphosphate hydrolases"/>
    <property type="match status" value="1"/>
</dbReference>
<evidence type="ECO:0000259" key="1">
    <source>
        <dbReference type="Pfam" id="PF01926"/>
    </source>
</evidence>
<reference evidence="3" key="1">
    <citation type="submission" date="2021-02" db="EMBL/GenBank/DDBJ databases">
        <authorList>
            <person name="Nowell W R."/>
        </authorList>
    </citation>
    <scope>NUCLEOTIDE SEQUENCE</scope>
</reference>
<evidence type="ECO:0000313" key="4">
    <source>
        <dbReference type="Proteomes" id="UP000663828"/>
    </source>
</evidence>
<evidence type="ECO:0000313" key="5">
    <source>
        <dbReference type="Proteomes" id="UP000663852"/>
    </source>
</evidence>
<dbReference type="EMBL" id="CAJNOR010001826">
    <property type="protein sequence ID" value="CAF1205329.1"/>
    <property type="molecule type" value="Genomic_DNA"/>
</dbReference>
<gene>
    <name evidence="3" type="ORF">EDS130_LOCUS30981</name>
    <name evidence="2" type="ORF">XAT740_LOCUS23908</name>
</gene>
<comment type="caution">
    <text evidence="3">The sequence shown here is derived from an EMBL/GenBank/DDBJ whole genome shotgun (WGS) entry which is preliminary data.</text>
</comment>
<protein>
    <recommendedName>
        <fullName evidence="1">G domain-containing protein</fullName>
    </recommendedName>
</protein>
<dbReference type="Pfam" id="PF01926">
    <property type="entry name" value="MMR_HSR1"/>
    <property type="match status" value="1"/>
</dbReference>
<dbReference type="OrthoDB" id="10060897at2759"/>
<evidence type="ECO:0000313" key="2">
    <source>
        <dbReference type="EMBL" id="CAF1205329.1"/>
    </source>
</evidence>
<dbReference type="CDD" id="cd00882">
    <property type="entry name" value="Ras_like_GTPase"/>
    <property type="match status" value="1"/>
</dbReference>
<accession>A0A815ELB5</accession>